<dbReference type="Pfam" id="PF00858">
    <property type="entry name" value="ASC"/>
    <property type="match status" value="1"/>
</dbReference>
<dbReference type="GO" id="GO:0005886">
    <property type="term" value="C:plasma membrane"/>
    <property type="evidence" value="ECO:0007669"/>
    <property type="project" value="TreeGrafter"/>
</dbReference>
<dbReference type="PANTHER" id="PTHR11690:SF248">
    <property type="entry name" value="PICKPOCKET 17, ISOFORM A"/>
    <property type="match status" value="1"/>
</dbReference>
<organism evidence="14 15">
    <name type="scientific">Argiope bruennichi</name>
    <name type="common">Wasp spider</name>
    <name type="synonym">Aranea bruennichi</name>
    <dbReference type="NCBI Taxonomy" id="94029"/>
    <lineage>
        <taxon>Eukaryota</taxon>
        <taxon>Metazoa</taxon>
        <taxon>Ecdysozoa</taxon>
        <taxon>Arthropoda</taxon>
        <taxon>Chelicerata</taxon>
        <taxon>Arachnida</taxon>
        <taxon>Araneae</taxon>
        <taxon>Araneomorphae</taxon>
        <taxon>Entelegynae</taxon>
        <taxon>Araneoidea</taxon>
        <taxon>Araneidae</taxon>
        <taxon>Argiope</taxon>
    </lineage>
</organism>
<evidence type="ECO:0000313" key="15">
    <source>
        <dbReference type="Proteomes" id="UP000807504"/>
    </source>
</evidence>
<keyword evidence="7" id="KW-0915">Sodium</keyword>
<evidence type="ECO:0000313" key="14">
    <source>
        <dbReference type="EMBL" id="KAF8782115.1"/>
    </source>
</evidence>
<evidence type="ECO:0000256" key="7">
    <source>
        <dbReference type="ARBA" id="ARBA00023053"/>
    </source>
</evidence>
<dbReference type="AlphaFoldDB" id="A0A8T0EUX4"/>
<dbReference type="Proteomes" id="UP000807504">
    <property type="component" value="Unassembled WGS sequence"/>
</dbReference>
<dbReference type="PRINTS" id="PR01078">
    <property type="entry name" value="AMINACHANNEL"/>
</dbReference>
<dbReference type="InterPro" id="IPR001873">
    <property type="entry name" value="ENaC"/>
</dbReference>
<evidence type="ECO:0000256" key="1">
    <source>
        <dbReference type="ARBA" id="ARBA00004141"/>
    </source>
</evidence>
<protein>
    <submittedName>
        <fullName evidence="14">Amiloride-sensitive sodium channel subunit like protein</fullName>
    </submittedName>
</protein>
<keyword evidence="4 12" id="KW-0894">Sodium channel</keyword>
<dbReference type="PANTHER" id="PTHR11690">
    <property type="entry name" value="AMILORIDE-SENSITIVE SODIUM CHANNEL-RELATED"/>
    <property type="match status" value="1"/>
</dbReference>
<feature type="transmembrane region" description="Helical" evidence="13">
    <location>
        <begin position="68"/>
        <end position="90"/>
    </location>
</feature>
<proteinExistence type="inferred from homology"/>
<evidence type="ECO:0000256" key="12">
    <source>
        <dbReference type="RuleBase" id="RU000679"/>
    </source>
</evidence>
<evidence type="ECO:0000256" key="10">
    <source>
        <dbReference type="ARBA" id="ARBA00023201"/>
    </source>
</evidence>
<keyword evidence="9 13" id="KW-0472">Membrane</keyword>
<reference evidence="14" key="1">
    <citation type="journal article" date="2020" name="bioRxiv">
        <title>Chromosome-level reference genome of the European wasp spider Argiope bruennichi: a resource for studies on range expansion and evolutionary adaptation.</title>
        <authorList>
            <person name="Sheffer M.M."/>
            <person name="Hoppe A."/>
            <person name="Krehenwinkel H."/>
            <person name="Uhl G."/>
            <person name="Kuss A.W."/>
            <person name="Jensen L."/>
            <person name="Jensen C."/>
            <person name="Gillespie R.G."/>
            <person name="Hoff K.J."/>
            <person name="Prost S."/>
        </authorList>
    </citation>
    <scope>NUCLEOTIDE SEQUENCE</scope>
</reference>
<dbReference type="GO" id="GO:0015280">
    <property type="term" value="F:ligand-gated sodium channel activity"/>
    <property type="evidence" value="ECO:0007669"/>
    <property type="project" value="TreeGrafter"/>
</dbReference>
<evidence type="ECO:0000256" key="2">
    <source>
        <dbReference type="ARBA" id="ARBA00007193"/>
    </source>
</evidence>
<evidence type="ECO:0000256" key="8">
    <source>
        <dbReference type="ARBA" id="ARBA00023065"/>
    </source>
</evidence>
<keyword evidence="11 12" id="KW-0407">Ion channel</keyword>
<dbReference type="EMBL" id="JABXBU010001863">
    <property type="protein sequence ID" value="KAF8782115.1"/>
    <property type="molecule type" value="Genomic_DNA"/>
</dbReference>
<comment type="subcellular location">
    <subcellularLocation>
        <location evidence="1">Membrane</location>
        <topology evidence="1">Multi-pass membrane protein</topology>
    </subcellularLocation>
</comment>
<sequence>MEYENRFGISNDKLQTHSEISNGRDSTKNTRKEKEIDLQDLAKEFAALKVSVAGVSNIVESRSLIRRYFWCICVIVVTIFMGYMTTKVVLEYLSYPKMMIIEDTIQHKLPFPAVTVCSLNPISNFYVKYTSLQKFVGLKKLIDSTKAERRNYTQRDACLNKPLCRWAWFQEKCECIENPCLTEFCLAENSSQCRCLPGFCEKGAMRVEGCRKEYIQSTNKKACFCNGASNQKFYDSNWEEENNTGLFDLIEDEDVKEIIWLVRESETFDLFDIDEALQPTTKELYRFGDNYDSLIASCTFEGIHCYRENFTALYDPTYGRCYMFNYVGNSASGAEKPIEIDTYGSKSGLQLVLRVADHNVLDLVRREIGARIVIHDPHVLPFVAEHGLNLRPKDMTALELSYSTIQRLGKPWGNCSDETTLPNGDPYSLLGCEKYCSHETLMAYCNCTMRHLLHGYCSSDVMEIIDSTGICDCRSPCRQTIYSYSAASSKLNEKFYNTVKAIRTLKLNSNRTELRHVNFTSMKSLVGVKVYFNSFEVSSQSEVPSYSWETLMANIGGNLGFFMGFTLITFVELAEFIWDSISAACRRIPGINKNLKRSTMKP</sequence>
<reference evidence="14" key="2">
    <citation type="submission" date="2020-06" db="EMBL/GenBank/DDBJ databases">
        <authorList>
            <person name="Sheffer M."/>
        </authorList>
    </citation>
    <scope>NUCLEOTIDE SEQUENCE</scope>
</reference>
<keyword evidence="8 12" id="KW-0406">Ion transport</keyword>
<evidence type="ECO:0000256" key="9">
    <source>
        <dbReference type="ARBA" id="ARBA00023136"/>
    </source>
</evidence>
<keyword evidence="5 12" id="KW-0812">Transmembrane</keyword>
<accession>A0A8T0EUX4</accession>
<keyword evidence="6 13" id="KW-1133">Transmembrane helix</keyword>
<evidence type="ECO:0000256" key="5">
    <source>
        <dbReference type="ARBA" id="ARBA00022692"/>
    </source>
</evidence>
<keyword evidence="15" id="KW-1185">Reference proteome</keyword>
<evidence type="ECO:0000256" key="6">
    <source>
        <dbReference type="ARBA" id="ARBA00022989"/>
    </source>
</evidence>
<dbReference type="Gene3D" id="2.60.470.10">
    <property type="entry name" value="Acid-sensing ion channels like domains"/>
    <property type="match status" value="1"/>
</dbReference>
<evidence type="ECO:0000256" key="3">
    <source>
        <dbReference type="ARBA" id="ARBA00022448"/>
    </source>
</evidence>
<gene>
    <name evidence="14" type="ORF">HNY73_012442</name>
</gene>
<name>A0A8T0EUX4_ARGBR</name>
<keyword evidence="3 12" id="KW-0813">Transport</keyword>
<evidence type="ECO:0000256" key="4">
    <source>
        <dbReference type="ARBA" id="ARBA00022461"/>
    </source>
</evidence>
<evidence type="ECO:0000256" key="13">
    <source>
        <dbReference type="SAM" id="Phobius"/>
    </source>
</evidence>
<keyword evidence="10 12" id="KW-0739">Sodium transport</keyword>
<comment type="caution">
    <text evidence="14">The sequence shown here is derived from an EMBL/GenBank/DDBJ whole genome shotgun (WGS) entry which is preliminary data.</text>
</comment>
<comment type="similarity">
    <text evidence="2 12">Belongs to the amiloride-sensitive sodium channel (TC 1.A.6) family.</text>
</comment>
<evidence type="ECO:0000256" key="11">
    <source>
        <dbReference type="ARBA" id="ARBA00023303"/>
    </source>
</evidence>